<dbReference type="Proteomes" id="UP000504604">
    <property type="component" value="Linkage group LG5"/>
</dbReference>
<evidence type="ECO:0000256" key="6">
    <source>
        <dbReference type="ARBA" id="ARBA00022525"/>
    </source>
</evidence>
<dbReference type="PROSITE" id="PS00118">
    <property type="entry name" value="PA2_HIS"/>
    <property type="match status" value="1"/>
</dbReference>
<reference evidence="16" key="1">
    <citation type="submission" date="2025-08" db="UniProtKB">
        <authorList>
            <consortium name="RefSeq"/>
        </authorList>
    </citation>
    <scope>IDENTIFICATION</scope>
</reference>
<evidence type="ECO:0000256" key="9">
    <source>
        <dbReference type="ARBA" id="ARBA00022801"/>
    </source>
</evidence>
<comment type="cofactor">
    <cofactor evidence="2">
        <name>Ca(2+)</name>
        <dbReference type="ChEBI" id="CHEBI:29108"/>
    </cofactor>
</comment>
<evidence type="ECO:0000313" key="16">
    <source>
        <dbReference type="RefSeq" id="XP_020549551.1"/>
    </source>
</evidence>
<dbReference type="GO" id="GO:0005576">
    <property type="term" value="C:extracellular region"/>
    <property type="evidence" value="ECO:0007669"/>
    <property type="project" value="UniProtKB-SubCell"/>
</dbReference>
<keyword evidence="13" id="KW-1015">Disulfide bond</keyword>
<keyword evidence="14" id="KW-0472">Membrane</keyword>
<comment type="subcellular location">
    <subcellularLocation>
        <location evidence="3">Secreted</location>
    </subcellularLocation>
</comment>
<evidence type="ECO:0000256" key="14">
    <source>
        <dbReference type="SAM" id="Phobius"/>
    </source>
</evidence>
<dbReference type="AlphaFoldDB" id="A0A8M8V064"/>
<dbReference type="InterPro" id="IPR033113">
    <property type="entry name" value="PLA2_histidine"/>
</dbReference>
<keyword evidence="14" id="KW-1133">Transmembrane helix</keyword>
<evidence type="ECO:0000256" key="11">
    <source>
        <dbReference type="ARBA" id="ARBA00022963"/>
    </source>
</evidence>
<dbReference type="FunFam" id="1.20.90.10:FF:000005">
    <property type="entry name" value="Secretory phospholipase A2"/>
    <property type="match status" value="1"/>
</dbReference>
<keyword evidence="14" id="KW-0812">Transmembrane</keyword>
<dbReference type="GO" id="GO:0004623">
    <property type="term" value="F:phospholipase A2 activity"/>
    <property type="evidence" value="ECO:0007669"/>
    <property type="project" value="UniProtKB-EC"/>
</dbReference>
<evidence type="ECO:0000256" key="1">
    <source>
        <dbReference type="ARBA" id="ARBA00001604"/>
    </source>
</evidence>
<name>A0A8M8V064_SESIN</name>
<keyword evidence="7" id="KW-0479">Metal-binding</keyword>
<dbReference type="GO" id="GO:0016042">
    <property type="term" value="P:lipid catabolic process"/>
    <property type="evidence" value="ECO:0007669"/>
    <property type="project" value="UniProtKB-KW"/>
</dbReference>
<evidence type="ECO:0000256" key="4">
    <source>
        <dbReference type="ARBA" id="ARBA00007056"/>
    </source>
</evidence>
<proteinExistence type="inferred from homology"/>
<dbReference type="InterPro" id="IPR036444">
    <property type="entry name" value="PLipase_A2_dom_sf"/>
</dbReference>
<comment type="catalytic activity">
    <reaction evidence="1">
        <text>a 1,2-diacyl-sn-glycero-3-phosphocholine + H2O = a 1-acyl-sn-glycero-3-phosphocholine + a fatty acid + H(+)</text>
        <dbReference type="Rhea" id="RHEA:15801"/>
        <dbReference type="ChEBI" id="CHEBI:15377"/>
        <dbReference type="ChEBI" id="CHEBI:15378"/>
        <dbReference type="ChEBI" id="CHEBI:28868"/>
        <dbReference type="ChEBI" id="CHEBI:57643"/>
        <dbReference type="ChEBI" id="CHEBI:58168"/>
        <dbReference type="EC" id="3.1.1.4"/>
    </reaction>
</comment>
<dbReference type="SUPFAM" id="SSF48619">
    <property type="entry name" value="Phospholipase A2, PLA2"/>
    <property type="match status" value="1"/>
</dbReference>
<keyword evidence="9" id="KW-0378">Hydrolase</keyword>
<evidence type="ECO:0000256" key="5">
    <source>
        <dbReference type="ARBA" id="ARBA00013278"/>
    </source>
</evidence>
<evidence type="ECO:0000256" key="12">
    <source>
        <dbReference type="ARBA" id="ARBA00023098"/>
    </source>
</evidence>
<dbReference type="OrthoDB" id="566013at2759"/>
<dbReference type="EC" id="3.1.1.4" evidence="5"/>
<dbReference type="GO" id="GO:0012505">
    <property type="term" value="C:endomembrane system"/>
    <property type="evidence" value="ECO:0007669"/>
    <property type="project" value="UniProtKB-ARBA"/>
</dbReference>
<dbReference type="RefSeq" id="XP_020549551.1">
    <property type="nucleotide sequence ID" value="XM_020693892.1"/>
</dbReference>
<keyword evidence="15" id="KW-1185">Reference proteome</keyword>
<dbReference type="GeneID" id="105161818"/>
<gene>
    <name evidence="16" type="primary">LOC105161818</name>
</gene>
<keyword evidence="10" id="KW-0106">Calcium</keyword>
<evidence type="ECO:0000256" key="8">
    <source>
        <dbReference type="ARBA" id="ARBA00022729"/>
    </source>
</evidence>
<sequence length="155" mass="17032">MLMRRTDAVQLHAAAFFFIIMITFFVIADIAASSIHESQITAQAECSRSCVVENCNTIGIRYGKYCGVGWTGCAGEKPCDDLDACCLIHDHCVALNGLTNIKCHEECKRCIKEVEKSGQVGFSSSCTYETAVSTLVQCMDMSILFSQFDTSKTEL</sequence>
<dbReference type="GO" id="GO:0006644">
    <property type="term" value="P:phospholipid metabolic process"/>
    <property type="evidence" value="ECO:0007669"/>
    <property type="project" value="InterPro"/>
</dbReference>
<keyword evidence="12" id="KW-0443">Lipid metabolism</keyword>
<evidence type="ECO:0000256" key="10">
    <source>
        <dbReference type="ARBA" id="ARBA00022837"/>
    </source>
</evidence>
<keyword evidence="8" id="KW-0732">Signal</keyword>
<feature type="transmembrane region" description="Helical" evidence="14">
    <location>
        <begin position="12"/>
        <end position="32"/>
    </location>
</feature>
<keyword evidence="6" id="KW-0964">Secreted</keyword>
<evidence type="ECO:0000256" key="2">
    <source>
        <dbReference type="ARBA" id="ARBA00001913"/>
    </source>
</evidence>
<evidence type="ECO:0000256" key="7">
    <source>
        <dbReference type="ARBA" id="ARBA00022723"/>
    </source>
</evidence>
<protein>
    <recommendedName>
        <fullName evidence="5">phospholipase A2</fullName>
        <ecNumber evidence="5">3.1.1.4</ecNumber>
    </recommendedName>
</protein>
<dbReference type="GO" id="GO:0046872">
    <property type="term" value="F:metal ion binding"/>
    <property type="evidence" value="ECO:0007669"/>
    <property type="project" value="UniProtKB-KW"/>
</dbReference>
<dbReference type="Gene3D" id="1.20.90.10">
    <property type="entry name" value="Phospholipase A2 domain"/>
    <property type="match status" value="1"/>
</dbReference>
<evidence type="ECO:0000256" key="13">
    <source>
        <dbReference type="ARBA" id="ARBA00023157"/>
    </source>
</evidence>
<organism evidence="15 16">
    <name type="scientific">Sesamum indicum</name>
    <name type="common">Oriental sesame</name>
    <name type="synonym">Sesamum orientale</name>
    <dbReference type="NCBI Taxonomy" id="4182"/>
    <lineage>
        <taxon>Eukaryota</taxon>
        <taxon>Viridiplantae</taxon>
        <taxon>Streptophyta</taxon>
        <taxon>Embryophyta</taxon>
        <taxon>Tracheophyta</taxon>
        <taxon>Spermatophyta</taxon>
        <taxon>Magnoliopsida</taxon>
        <taxon>eudicotyledons</taxon>
        <taxon>Gunneridae</taxon>
        <taxon>Pentapetalae</taxon>
        <taxon>asterids</taxon>
        <taxon>lamiids</taxon>
        <taxon>Lamiales</taxon>
        <taxon>Pedaliaceae</taxon>
        <taxon>Sesamum</taxon>
    </lineage>
</organism>
<dbReference type="KEGG" id="sind:105161818"/>
<evidence type="ECO:0000313" key="15">
    <source>
        <dbReference type="Proteomes" id="UP000504604"/>
    </source>
</evidence>
<accession>A0A8M8V064</accession>
<dbReference type="GO" id="GO:0050482">
    <property type="term" value="P:arachidonate secretion"/>
    <property type="evidence" value="ECO:0007669"/>
    <property type="project" value="InterPro"/>
</dbReference>
<keyword evidence="11" id="KW-0442">Lipid degradation</keyword>
<comment type="similarity">
    <text evidence="4">Belongs to the phospholipase A2 family.</text>
</comment>
<evidence type="ECO:0000256" key="3">
    <source>
        <dbReference type="ARBA" id="ARBA00004613"/>
    </source>
</evidence>